<gene>
    <name evidence="1" type="ORF">SDC9_201140</name>
</gene>
<sequence length="117" mass="13930">MQRDWSVLKYIENPFLEVEKVAINKNEEAMRYITNLNEEKLRVFVVENIKIVKYIDEYNKKQLLDTIQFKLGEENVDNKYVIDFIECEALKFNGVKFIHKHGSKKAKQILVDYKLGT</sequence>
<reference evidence="1" key="1">
    <citation type="submission" date="2019-08" db="EMBL/GenBank/DDBJ databases">
        <authorList>
            <person name="Kucharzyk K."/>
            <person name="Murdoch R.W."/>
            <person name="Higgins S."/>
            <person name="Loffler F."/>
        </authorList>
    </citation>
    <scope>NUCLEOTIDE SEQUENCE</scope>
</reference>
<evidence type="ECO:0000313" key="1">
    <source>
        <dbReference type="EMBL" id="MPN53476.1"/>
    </source>
</evidence>
<proteinExistence type="predicted"/>
<evidence type="ECO:0008006" key="2">
    <source>
        <dbReference type="Google" id="ProtNLM"/>
    </source>
</evidence>
<comment type="caution">
    <text evidence="1">The sequence shown here is derived from an EMBL/GenBank/DDBJ whole genome shotgun (WGS) entry which is preliminary data.</text>
</comment>
<dbReference type="AlphaFoldDB" id="A0A645IQU7"/>
<dbReference type="EMBL" id="VSSQ01120621">
    <property type="protein sequence ID" value="MPN53476.1"/>
    <property type="molecule type" value="Genomic_DNA"/>
</dbReference>
<name>A0A645IQU7_9ZZZZ</name>
<protein>
    <recommendedName>
        <fullName evidence="2">DUF4116 domain-containing protein</fullName>
    </recommendedName>
</protein>
<organism evidence="1">
    <name type="scientific">bioreactor metagenome</name>
    <dbReference type="NCBI Taxonomy" id="1076179"/>
    <lineage>
        <taxon>unclassified sequences</taxon>
        <taxon>metagenomes</taxon>
        <taxon>ecological metagenomes</taxon>
    </lineage>
</organism>
<accession>A0A645IQU7</accession>